<feature type="transmembrane region" description="Helical" evidence="1">
    <location>
        <begin position="168"/>
        <end position="193"/>
    </location>
</feature>
<feature type="transmembrane region" description="Helical" evidence="1">
    <location>
        <begin position="205"/>
        <end position="228"/>
    </location>
</feature>
<gene>
    <name evidence="2" type="ORF">LV89_03424</name>
</gene>
<protein>
    <submittedName>
        <fullName evidence="2">ABC-2 type transport system permease protein</fullName>
    </submittedName>
</protein>
<dbReference type="OrthoDB" id="6016419at2"/>
<dbReference type="AlphaFoldDB" id="A0A316DYP1"/>
<keyword evidence="1" id="KW-1133">Transmembrane helix</keyword>
<proteinExistence type="predicted"/>
<keyword evidence="3" id="KW-1185">Reference proteome</keyword>
<dbReference type="Proteomes" id="UP000245489">
    <property type="component" value="Unassembled WGS sequence"/>
</dbReference>
<feature type="transmembrane region" description="Helical" evidence="1">
    <location>
        <begin position="20"/>
        <end position="37"/>
    </location>
</feature>
<dbReference type="PANTHER" id="PTHR43471">
    <property type="entry name" value="ABC TRANSPORTER PERMEASE"/>
    <property type="match status" value="1"/>
</dbReference>
<accession>A0A316DYP1</accession>
<evidence type="ECO:0000313" key="2">
    <source>
        <dbReference type="EMBL" id="PWK22359.1"/>
    </source>
</evidence>
<sequence>MIALILKNFFRSSSVKNSVLLLLFVGFISIFVGQQFLDKQAKGVQDVRIFQREYINRNVKNHQDDLGLLLYYLKFSLINSTLPISALSIGQRDVNSSIQSITIRGLEAQKYDADLNNPTNLLLGNIDFSFVLICLFPLLIIAFTYNIVSEEKESGTWKILVIQCKNYFFYILQLFFVRFLTVLFVLLVIFLMAKFVLAIPINSVLASFLTVSIFYICFWFVVCFWVVSLDKSSNFNALFLLSIWLILVIILPASINNYLVHKYPTPEALATTLKQRKSYHEKWDKDKRVSIERFFVHYPQYKKIIIPEGDFNWIWYYAMQQMGDDESVKEATELMKKLELRNSVSTNIAMFIPSVHLQIQLNELAQTGLSNQLNFLNETTKFHEKLRLYFYPKIFKNASVNSEKWQKIKVSTFTNKPAINSTKTFLPLVIFILLFGISGWYNFKKERLYS</sequence>
<feature type="transmembrane region" description="Helical" evidence="1">
    <location>
        <begin position="425"/>
        <end position="443"/>
    </location>
</feature>
<name>A0A316DYP1_9BACT</name>
<dbReference type="EMBL" id="QGGO01000020">
    <property type="protein sequence ID" value="PWK22359.1"/>
    <property type="molecule type" value="Genomic_DNA"/>
</dbReference>
<comment type="caution">
    <text evidence="2">The sequence shown here is derived from an EMBL/GenBank/DDBJ whole genome shotgun (WGS) entry which is preliminary data.</text>
</comment>
<evidence type="ECO:0000256" key="1">
    <source>
        <dbReference type="SAM" id="Phobius"/>
    </source>
</evidence>
<keyword evidence="1" id="KW-0472">Membrane</keyword>
<dbReference type="Pfam" id="PF12040">
    <property type="entry name" value="DUF3526"/>
    <property type="match status" value="1"/>
</dbReference>
<dbReference type="InterPro" id="IPR021913">
    <property type="entry name" value="DUF3526"/>
</dbReference>
<organism evidence="2 3">
    <name type="scientific">Arcicella aurantiaca</name>
    <dbReference type="NCBI Taxonomy" id="591202"/>
    <lineage>
        <taxon>Bacteria</taxon>
        <taxon>Pseudomonadati</taxon>
        <taxon>Bacteroidota</taxon>
        <taxon>Cytophagia</taxon>
        <taxon>Cytophagales</taxon>
        <taxon>Flectobacillaceae</taxon>
        <taxon>Arcicella</taxon>
    </lineage>
</organism>
<feature type="transmembrane region" description="Helical" evidence="1">
    <location>
        <begin position="235"/>
        <end position="255"/>
    </location>
</feature>
<dbReference type="RefSeq" id="WP_109744163.1">
    <property type="nucleotide sequence ID" value="NZ_QGGO01000020.1"/>
</dbReference>
<feature type="transmembrane region" description="Helical" evidence="1">
    <location>
        <begin position="128"/>
        <end position="148"/>
    </location>
</feature>
<reference evidence="2 3" key="1">
    <citation type="submission" date="2018-05" db="EMBL/GenBank/DDBJ databases">
        <title>Genomic Encyclopedia of Archaeal and Bacterial Type Strains, Phase II (KMG-II): from individual species to whole genera.</title>
        <authorList>
            <person name="Goeker M."/>
        </authorList>
    </citation>
    <scope>NUCLEOTIDE SEQUENCE [LARGE SCALE GENOMIC DNA]</scope>
    <source>
        <strain evidence="2 3">DSM 22214</strain>
    </source>
</reference>
<keyword evidence="1" id="KW-0812">Transmembrane</keyword>
<evidence type="ECO:0000313" key="3">
    <source>
        <dbReference type="Proteomes" id="UP000245489"/>
    </source>
</evidence>